<feature type="transmembrane region" description="Helical" evidence="1">
    <location>
        <begin position="12"/>
        <end position="30"/>
    </location>
</feature>
<name>A0AA36MBN0_CYLNA</name>
<feature type="transmembrane region" description="Helical" evidence="1">
    <location>
        <begin position="101"/>
        <end position="121"/>
    </location>
</feature>
<protein>
    <recommendedName>
        <fullName evidence="4">MARVEL domain-containing protein</fullName>
    </recommendedName>
</protein>
<keyword evidence="1" id="KW-1133">Transmembrane helix</keyword>
<evidence type="ECO:0000256" key="1">
    <source>
        <dbReference type="SAM" id="Phobius"/>
    </source>
</evidence>
<keyword evidence="1" id="KW-0812">Transmembrane</keyword>
<evidence type="ECO:0000313" key="3">
    <source>
        <dbReference type="Proteomes" id="UP001176961"/>
    </source>
</evidence>
<dbReference type="EMBL" id="CATQJL010000316">
    <property type="protein sequence ID" value="CAJ0606111.1"/>
    <property type="molecule type" value="Genomic_DNA"/>
</dbReference>
<sequence>MTLADMKGLPHLVKPVALVLILFQVIFVFAPGYRGFGWFVITTTMIQLIACILTFLLIFANITVLTEAPFWPMAEMGYSGAFTLFELINFFYFLVNMCNHYNFWLMCGEFFSAFLCLIWLFNALQWLRAPPPLTTSEGPSKRGRSNQNDPQEIFQFQGGRIQLMTTTMTKPINRQFELALTLIGHPCQP</sequence>
<reference evidence="2" key="1">
    <citation type="submission" date="2023-07" db="EMBL/GenBank/DDBJ databases">
        <authorList>
            <consortium name="CYATHOMIX"/>
        </authorList>
    </citation>
    <scope>NUCLEOTIDE SEQUENCE</scope>
    <source>
        <strain evidence="2">N/A</strain>
    </source>
</reference>
<evidence type="ECO:0000313" key="2">
    <source>
        <dbReference type="EMBL" id="CAJ0606111.1"/>
    </source>
</evidence>
<feature type="transmembrane region" description="Helical" evidence="1">
    <location>
        <begin position="36"/>
        <end position="64"/>
    </location>
</feature>
<keyword evidence="1" id="KW-0472">Membrane</keyword>
<feature type="transmembrane region" description="Helical" evidence="1">
    <location>
        <begin position="76"/>
        <end position="95"/>
    </location>
</feature>
<organism evidence="2 3">
    <name type="scientific">Cylicocyclus nassatus</name>
    <name type="common">Nematode worm</name>
    <dbReference type="NCBI Taxonomy" id="53992"/>
    <lineage>
        <taxon>Eukaryota</taxon>
        <taxon>Metazoa</taxon>
        <taxon>Ecdysozoa</taxon>
        <taxon>Nematoda</taxon>
        <taxon>Chromadorea</taxon>
        <taxon>Rhabditida</taxon>
        <taxon>Rhabditina</taxon>
        <taxon>Rhabditomorpha</taxon>
        <taxon>Strongyloidea</taxon>
        <taxon>Strongylidae</taxon>
        <taxon>Cylicocyclus</taxon>
    </lineage>
</organism>
<accession>A0AA36MBN0</accession>
<dbReference type="AlphaFoldDB" id="A0AA36MBN0"/>
<keyword evidence="3" id="KW-1185">Reference proteome</keyword>
<comment type="caution">
    <text evidence="2">The sequence shown here is derived from an EMBL/GenBank/DDBJ whole genome shotgun (WGS) entry which is preliminary data.</text>
</comment>
<proteinExistence type="predicted"/>
<dbReference type="Proteomes" id="UP001176961">
    <property type="component" value="Unassembled WGS sequence"/>
</dbReference>
<gene>
    <name evidence="2" type="ORF">CYNAS_LOCUS18094</name>
</gene>
<evidence type="ECO:0008006" key="4">
    <source>
        <dbReference type="Google" id="ProtNLM"/>
    </source>
</evidence>